<evidence type="ECO:0000313" key="3">
    <source>
        <dbReference type="Proteomes" id="UP000799753"/>
    </source>
</evidence>
<dbReference type="EMBL" id="MU006782">
    <property type="protein sequence ID" value="KAF2642216.1"/>
    <property type="molecule type" value="Genomic_DNA"/>
</dbReference>
<dbReference type="Proteomes" id="UP000799753">
    <property type="component" value="Unassembled WGS sequence"/>
</dbReference>
<accession>A0A6A6S2W4</accession>
<reference evidence="2" key="1">
    <citation type="journal article" date="2020" name="Stud. Mycol.">
        <title>101 Dothideomycetes genomes: a test case for predicting lifestyles and emergence of pathogens.</title>
        <authorList>
            <person name="Haridas S."/>
            <person name="Albert R."/>
            <person name="Binder M."/>
            <person name="Bloem J."/>
            <person name="Labutti K."/>
            <person name="Salamov A."/>
            <person name="Andreopoulos B."/>
            <person name="Baker S."/>
            <person name="Barry K."/>
            <person name="Bills G."/>
            <person name="Bluhm B."/>
            <person name="Cannon C."/>
            <person name="Castanera R."/>
            <person name="Culley D."/>
            <person name="Daum C."/>
            <person name="Ezra D."/>
            <person name="Gonzalez J."/>
            <person name="Henrissat B."/>
            <person name="Kuo A."/>
            <person name="Liang C."/>
            <person name="Lipzen A."/>
            <person name="Lutzoni F."/>
            <person name="Magnuson J."/>
            <person name="Mondo S."/>
            <person name="Nolan M."/>
            <person name="Ohm R."/>
            <person name="Pangilinan J."/>
            <person name="Park H.-J."/>
            <person name="Ramirez L."/>
            <person name="Alfaro M."/>
            <person name="Sun H."/>
            <person name="Tritt A."/>
            <person name="Yoshinaga Y."/>
            <person name="Zwiers L.-H."/>
            <person name="Turgeon B."/>
            <person name="Goodwin S."/>
            <person name="Spatafora J."/>
            <person name="Crous P."/>
            <person name="Grigoriev I."/>
        </authorList>
    </citation>
    <scope>NUCLEOTIDE SEQUENCE</scope>
    <source>
        <strain evidence="2">CBS 473.64</strain>
    </source>
</reference>
<name>A0A6A6S2W4_9PLEO</name>
<dbReference type="OrthoDB" id="5428890at2759"/>
<keyword evidence="1" id="KW-0812">Transmembrane</keyword>
<organism evidence="2 3">
    <name type="scientific">Massarina eburnea CBS 473.64</name>
    <dbReference type="NCBI Taxonomy" id="1395130"/>
    <lineage>
        <taxon>Eukaryota</taxon>
        <taxon>Fungi</taxon>
        <taxon>Dikarya</taxon>
        <taxon>Ascomycota</taxon>
        <taxon>Pezizomycotina</taxon>
        <taxon>Dothideomycetes</taxon>
        <taxon>Pleosporomycetidae</taxon>
        <taxon>Pleosporales</taxon>
        <taxon>Massarineae</taxon>
        <taxon>Massarinaceae</taxon>
        <taxon>Massarina</taxon>
    </lineage>
</organism>
<keyword evidence="3" id="KW-1185">Reference proteome</keyword>
<sequence length="368" mass="42322">MGFDGSHNAAPYMKYIEKQAPGDERKGPWIKLFIEVVQNFKDGNSTLISAYIDSLQTTNQHFYFDAVVHLTTEDHDLRYAQISDTLYRMFGLWTLLENYFEPHSAAFAYIKQVGEKGNCETLGSLVKASNLLPSPREAEPFQSLVSARQVHASLESQSIDQTRLNAFRLRAYANTKIHWTTNISRHMILSQRAGCHYLELFALPCALENRSKEGLGTIGLSSTLVYEIRDSYTYLFNSPKPSFLHQVVFRSMGARWWCLCLSCSSRRLLAREIRDGMSEILDKKSLPASKDFEHQSDLPWSQSKYRNLWPRIIKLDAHLQKARPWGFWILFRDRRDTVQFWTFLFGSVILILTFIQVALGVAQVVGAF</sequence>
<dbReference type="AlphaFoldDB" id="A0A6A6S2W4"/>
<keyword evidence="1" id="KW-1133">Transmembrane helix</keyword>
<feature type="transmembrane region" description="Helical" evidence="1">
    <location>
        <begin position="340"/>
        <end position="365"/>
    </location>
</feature>
<protein>
    <submittedName>
        <fullName evidence="2">Uncharacterized protein</fullName>
    </submittedName>
</protein>
<proteinExistence type="predicted"/>
<keyword evidence="1" id="KW-0472">Membrane</keyword>
<gene>
    <name evidence="2" type="ORF">P280DRAFT_468650</name>
</gene>
<evidence type="ECO:0000256" key="1">
    <source>
        <dbReference type="SAM" id="Phobius"/>
    </source>
</evidence>
<evidence type="ECO:0000313" key="2">
    <source>
        <dbReference type="EMBL" id="KAF2642216.1"/>
    </source>
</evidence>